<feature type="transmembrane region" description="Helical" evidence="1">
    <location>
        <begin position="15"/>
        <end position="35"/>
    </location>
</feature>
<reference evidence="2 3" key="1">
    <citation type="submission" date="2016-07" db="EMBL/GenBank/DDBJ databases">
        <title>Comparative genomics of the entomopathogenic fungus Beauveria bassiana.</title>
        <authorList>
            <person name="Valero Jimenez C.A."/>
            <person name="Zwaan B.J."/>
            <person name="Van Kan J.A."/>
            <person name="Takken W."/>
            <person name="Debets A.J."/>
            <person name="Schoustra S.E."/>
            <person name="Koenraadt C.J."/>
        </authorList>
    </citation>
    <scope>NUCLEOTIDE SEQUENCE [LARGE SCALE GENOMIC DNA]</scope>
    <source>
        <strain evidence="2 3">ARSEF 8028</strain>
    </source>
</reference>
<dbReference type="EMBL" id="JRHA01000006">
    <property type="protein sequence ID" value="PQK15960.1"/>
    <property type="molecule type" value="Genomic_DNA"/>
</dbReference>
<name>A0A2S7YIE9_BEABA</name>
<keyword evidence="1" id="KW-0812">Transmembrane</keyword>
<dbReference type="AlphaFoldDB" id="A0A2S7YIE9"/>
<protein>
    <recommendedName>
        <fullName evidence="4">Transmembrane protein</fullName>
    </recommendedName>
</protein>
<evidence type="ECO:0000256" key="1">
    <source>
        <dbReference type="SAM" id="Phobius"/>
    </source>
</evidence>
<accession>A0A2S7YIE9</accession>
<feature type="transmembrane region" description="Helical" evidence="1">
    <location>
        <begin position="42"/>
        <end position="61"/>
    </location>
</feature>
<organism evidence="2 3">
    <name type="scientific">Beauveria bassiana</name>
    <name type="common">White muscardine disease fungus</name>
    <name type="synonym">Tritirachium shiotae</name>
    <dbReference type="NCBI Taxonomy" id="176275"/>
    <lineage>
        <taxon>Eukaryota</taxon>
        <taxon>Fungi</taxon>
        <taxon>Dikarya</taxon>
        <taxon>Ascomycota</taxon>
        <taxon>Pezizomycotina</taxon>
        <taxon>Sordariomycetes</taxon>
        <taxon>Hypocreomycetidae</taxon>
        <taxon>Hypocreales</taxon>
        <taxon>Cordycipitaceae</taxon>
        <taxon>Beauveria</taxon>
    </lineage>
</organism>
<keyword evidence="1" id="KW-0472">Membrane</keyword>
<gene>
    <name evidence="2" type="ORF">BB8028_0006g02820</name>
</gene>
<dbReference type="Proteomes" id="UP000237441">
    <property type="component" value="Unassembled WGS sequence"/>
</dbReference>
<comment type="caution">
    <text evidence="2">The sequence shown here is derived from an EMBL/GenBank/DDBJ whole genome shotgun (WGS) entry which is preliminary data.</text>
</comment>
<proteinExistence type="predicted"/>
<evidence type="ECO:0000313" key="3">
    <source>
        <dbReference type="Proteomes" id="UP000237441"/>
    </source>
</evidence>
<feature type="transmembrane region" description="Helical" evidence="1">
    <location>
        <begin position="81"/>
        <end position="101"/>
    </location>
</feature>
<keyword evidence="1" id="KW-1133">Transmembrane helix</keyword>
<feature type="transmembrane region" description="Helical" evidence="1">
    <location>
        <begin position="136"/>
        <end position="155"/>
    </location>
</feature>
<sequence length="184" mass="20574">MNRHTTTPLASCQTVVRTLGWITSIATMVVLGFIANRWPTKIGSVAGAMIGVAAAILNDSWLVASTTNCAAGFQALPPARALLHDMVSLAICLGGLILVIFTGARSVNKDDDYEFQRLLDDEQFGEAYTLRRLMSAAHWFLVGVILWRLLFSVWGCYDCVRIETPERERLRYRRQMEEAQTYDA</sequence>
<evidence type="ECO:0000313" key="2">
    <source>
        <dbReference type="EMBL" id="PQK15960.1"/>
    </source>
</evidence>
<evidence type="ECO:0008006" key="4">
    <source>
        <dbReference type="Google" id="ProtNLM"/>
    </source>
</evidence>
<dbReference type="OrthoDB" id="4940254at2759"/>